<dbReference type="Proteomes" id="UP000679950">
    <property type="component" value="Unassembled WGS sequence"/>
</dbReference>
<dbReference type="SUPFAM" id="SSF63817">
    <property type="entry name" value="Sortase"/>
    <property type="match status" value="1"/>
</dbReference>
<evidence type="ECO:0008006" key="4">
    <source>
        <dbReference type="Google" id="ProtNLM"/>
    </source>
</evidence>
<dbReference type="InterPro" id="IPR041999">
    <property type="entry name" value="Sortase_D_1"/>
</dbReference>
<gene>
    <name evidence="2" type="primary">yhcS</name>
    <name evidence="2" type="ORF">J8TS2_33540</name>
</gene>
<evidence type="ECO:0000313" key="3">
    <source>
        <dbReference type="Proteomes" id="UP000679950"/>
    </source>
</evidence>
<sequence length="200" mass="22587">MKKIFPLLLIVGGGFLILFSVWQIWQADRLQAKAIQEAKEKVTSSSQKQQNSQANETEAVEFHADQGDVIGILKIPSLDRELPIVAGVEEDELQRGVGHYPGTAYPGQESQIVLSGHRDTVFRQFGELEIGDSFIVEMPYGSFEYTIQDSEIVPEDDLTVINPEEYQEEMLTVTTCYPFHYIGNAPDRYILYATPLKDKE</sequence>
<keyword evidence="1" id="KW-0378">Hydrolase</keyword>
<dbReference type="CDD" id="cd05828">
    <property type="entry name" value="Sortase_D_1"/>
    <property type="match status" value="1"/>
</dbReference>
<evidence type="ECO:0000256" key="1">
    <source>
        <dbReference type="ARBA" id="ARBA00022801"/>
    </source>
</evidence>
<dbReference type="Gene3D" id="2.40.260.10">
    <property type="entry name" value="Sortase"/>
    <property type="match status" value="1"/>
</dbReference>
<dbReference type="InterPro" id="IPR053525">
    <property type="entry name" value="Sortase_D"/>
</dbReference>
<protein>
    <recommendedName>
        <fullName evidence="4">Class D sortase</fullName>
    </recommendedName>
</protein>
<dbReference type="NCBIfam" id="NF033746">
    <property type="entry name" value="class_D_sortase"/>
    <property type="match status" value="1"/>
</dbReference>
<reference evidence="2 3" key="1">
    <citation type="submission" date="2021-03" db="EMBL/GenBank/DDBJ databases">
        <title>Antimicrobial resistance genes in bacteria isolated from Japanese honey, and their potential for conferring macrolide and lincosamide resistance in the American foulbrood pathogen Paenibacillus larvae.</title>
        <authorList>
            <person name="Okamoto M."/>
            <person name="Kumagai M."/>
            <person name="Kanamori H."/>
            <person name="Takamatsu D."/>
        </authorList>
    </citation>
    <scope>NUCLEOTIDE SEQUENCE [LARGE SCALE GENOMIC DNA]</scope>
    <source>
        <strain evidence="2 3">J8TS2</strain>
    </source>
</reference>
<dbReference type="NCBIfam" id="TIGR01076">
    <property type="entry name" value="sortase_fam"/>
    <property type="match status" value="1"/>
</dbReference>
<dbReference type="Pfam" id="PF04203">
    <property type="entry name" value="Sortase"/>
    <property type="match status" value="1"/>
</dbReference>
<organism evidence="2 3">
    <name type="scientific">Lederbergia ruris</name>
    <dbReference type="NCBI Taxonomy" id="217495"/>
    <lineage>
        <taxon>Bacteria</taxon>
        <taxon>Bacillati</taxon>
        <taxon>Bacillota</taxon>
        <taxon>Bacilli</taxon>
        <taxon>Bacillales</taxon>
        <taxon>Bacillaceae</taxon>
        <taxon>Lederbergia</taxon>
    </lineage>
</organism>
<dbReference type="InterPro" id="IPR023365">
    <property type="entry name" value="Sortase_dom-sf"/>
</dbReference>
<comment type="caution">
    <text evidence="2">The sequence shown here is derived from an EMBL/GenBank/DDBJ whole genome shotgun (WGS) entry which is preliminary data.</text>
</comment>
<dbReference type="EMBL" id="BORB01000034">
    <property type="protein sequence ID" value="GIN59035.1"/>
    <property type="molecule type" value="Genomic_DNA"/>
</dbReference>
<dbReference type="RefSeq" id="WP_158324400.1">
    <property type="nucleotide sequence ID" value="NZ_BORB01000034.1"/>
</dbReference>
<name>A0ABQ4KM78_9BACI</name>
<keyword evidence="3" id="KW-1185">Reference proteome</keyword>
<accession>A0ABQ4KM78</accession>
<evidence type="ECO:0000313" key="2">
    <source>
        <dbReference type="EMBL" id="GIN59035.1"/>
    </source>
</evidence>
<dbReference type="InterPro" id="IPR005754">
    <property type="entry name" value="Sortase"/>
</dbReference>
<proteinExistence type="predicted"/>